<keyword evidence="5" id="KW-0170">Cobalt</keyword>
<comment type="similarity">
    <text evidence="2 6">Belongs to the class-II DAHP synthase family.</text>
</comment>
<keyword evidence="8" id="KW-1185">Reference proteome</keyword>
<feature type="binding site" evidence="5">
    <location>
        <position position="329"/>
    </location>
    <ligand>
        <name>phosphoenolpyruvate</name>
        <dbReference type="ChEBI" id="CHEBI:58702"/>
    </ligand>
</feature>
<dbReference type="InterPro" id="IPR013785">
    <property type="entry name" value="Aldolase_TIM"/>
</dbReference>
<evidence type="ECO:0000256" key="3">
    <source>
        <dbReference type="ARBA" id="ARBA00022679"/>
    </source>
</evidence>
<feature type="binding site" evidence="5">
    <location>
        <position position="113"/>
    </location>
    <ligand>
        <name>phosphoenolpyruvate</name>
        <dbReference type="ChEBI" id="CHEBI:58702"/>
    </ligand>
</feature>
<dbReference type="GO" id="GO:0009073">
    <property type="term" value="P:aromatic amino acid family biosynthetic process"/>
    <property type="evidence" value="ECO:0007669"/>
    <property type="project" value="UniProtKB-KW"/>
</dbReference>
<dbReference type="Pfam" id="PF01474">
    <property type="entry name" value="DAHP_synth_2"/>
    <property type="match status" value="1"/>
</dbReference>
<gene>
    <name evidence="7" type="primary">aroH</name>
    <name evidence="7" type="ORF">SNEC2469_LOCUS33044</name>
</gene>
<organism evidence="7 8">
    <name type="scientific">Symbiodinium necroappetens</name>
    <dbReference type="NCBI Taxonomy" id="1628268"/>
    <lineage>
        <taxon>Eukaryota</taxon>
        <taxon>Sar</taxon>
        <taxon>Alveolata</taxon>
        <taxon>Dinophyceae</taxon>
        <taxon>Suessiales</taxon>
        <taxon>Symbiodiniaceae</taxon>
        <taxon>Symbiodinium</taxon>
    </lineage>
</organism>
<dbReference type="SUPFAM" id="SSF51569">
    <property type="entry name" value="Aldolase"/>
    <property type="match status" value="1"/>
</dbReference>
<feature type="binding site" evidence="5">
    <location>
        <position position="361"/>
    </location>
    <ligand>
        <name>Mn(2+)</name>
        <dbReference type="ChEBI" id="CHEBI:29035"/>
    </ligand>
</feature>
<dbReference type="InterPro" id="IPR002480">
    <property type="entry name" value="DAHP_synth_2"/>
</dbReference>
<dbReference type="OrthoDB" id="2338at2759"/>
<evidence type="ECO:0000256" key="5">
    <source>
        <dbReference type="PIRSR" id="PIRSR602480-1"/>
    </source>
</evidence>
<evidence type="ECO:0000313" key="8">
    <source>
        <dbReference type="Proteomes" id="UP000601435"/>
    </source>
</evidence>
<dbReference type="EC" id="2.5.1.54" evidence="6"/>
<name>A0A813C2P8_9DINO</name>
<sequence length="455" mass="50652">MPTPETQSAWNPTSWREKIAAHQTVYEDREAVARAVEKLGGFPPLVTSGEIEHLKANLAEAQEGRRFVLQGGDCAERLDDCRPQVIANKLKILLQMSLVLVHGLRQPVVRIGRFAGQYAKPRSSPTETRDGVTLPSYFGDLVNRWDFDEASRRPDPHLMVRGYQHAAVTLNFIRSLIDGGFADLHHPERWDLSFLDHDSMDERARARYQAMASELSGAITFMEALGDKTVDDLTRVDFFTSHEGLNLLYESAQTRTVPRREGYYNLTTHFPWIGERTRDLNGAHVEYFRGIRNPVGVKVGPKTAPADVLALIEALNPTDEPGKLALIHRMGAKDVRTALPPLLEAVHKSGKRVLWLCDPMHGNTVGTASGIKTRNFDDILAEITGAFDAHDEAGTRLGGVHFELTGEDVTECVGGATDVTEDTLHTNYVSQCDPRLNYHQGLQMAFLIAERGRGR</sequence>
<keyword evidence="3 6" id="KW-0808">Transferase</keyword>
<reference evidence="7" key="1">
    <citation type="submission" date="2021-02" db="EMBL/GenBank/DDBJ databases">
        <authorList>
            <person name="Dougan E. K."/>
            <person name="Rhodes N."/>
            <person name="Thang M."/>
            <person name="Chan C."/>
        </authorList>
    </citation>
    <scope>NUCLEOTIDE SEQUENCE</scope>
</reference>
<feature type="binding site" evidence="5">
    <location>
        <position position="403"/>
    </location>
    <ligand>
        <name>Mn(2+)</name>
        <dbReference type="ChEBI" id="CHEBI:29035"/>
    </ligand>
</feature>
<dbReference type="GO" id="GO:0008652">
    <property type="term" value="P:amino acid biosynthetic process"/>
    <property type="evidence" value="ECO:0007669"/>
    <property type="project" value="UniProtKB-KW"/>
</dbReference>
<protein>
    <recommendedName>
        <fullName evidence="6">Phospho-2-dehydro-3-deoxyheptonate aldolase</fullName>
        <ecNumber evidence="6">2.5.1.54</ecNumber>
    </recommendedName>
</protein>
<evidence type="ECO:0000313" key="7">
    <source>
        <dbReference type="EMBL" id="CAE7938168.1"/>
    </source>
</evidence>
<comment type="cofactor">
    <cofactor evidence="5">
        <name>Mn(2+)</name>
        <dbReference type="ChEBI" id="CHEBI:29035"/>
    </cofactor>
    <cofactor evidence="5">
        <name>Co(2+)</name>
        <dbReference type="ChEBI" id="CHEBI:48828"/>
    </cofactor>
    <cofactor evidence="5">
        <name>Cd(2+)</name>
        <dbReference type="ChEBI" id="CHEBI:48775"/>
    </cofactor>
    <text evidence="5">Binds 1 divalent cation per subunit. The enzyme is active with manganese, cobalt or cadmium ions.</text>
</comment>
<feature type="binding site" evidence="5">
    <location>
        <position position="74"/>
    </location>
    <ligand>
        <name>Mn(2+)</name>
        <dbReference type="ChEBI" id="CHEBI:29035"/>
    </ligand>
</feature>
<feature type="binding site" evidence="5">
    <location>
        <position position="298"/>
    </location>
    <ligand>
        <name>phosphoenolpyruvate</name>
        <dbReference type="ChEBI" id="CHEBI:58702"/>
    </ligand>
</feature>
<evidence type="ECO:0000256" key="1">
    <source>
        <dbReference type="ARBA" id="ARBA00004688"/>
    </source>
</evidence>
<dbReference type="Proteomes" id="UP000601435">
    <property type="component" value="Unassembled WGS sequence"/>
</dbReference>
<dbReference type="UniPathway" id="UPA00053">
    <property type="reaction ID" value="UER00084"/>
</dbReference>
<dbReference type="PANTHER" id="PTHR21337">
    <property type="entry name" value="PHOSPHO-2-DEHYDRO-3-DEOXYHEPTONATE ALDOLASE 1, 2"/>
    <property type="match status" value="1"/>
</dbReference>
<keyword evidence="6" id="KW-0057">Aromatic amino acid biosynthesis</keyword>
<evidence type="ECO:0000256" key="4">
    <source>
        <dbReference type="ARBA" id="ARBA00047508"/>
    </source>
</evidence>
<comment type="caution">
    <text evidence="7">The sequence shown here is derived from an EMBL/GenBank/DDBJ whole genome shotgun (WGS) entry which is preliminary data.</text>
</comment>
<proteinExistence type="inferred from homology"/>
<keyword evidence="5" id="KW-0104">Cadmium</keyword>
<dbReference type="NCBIfam" id="TIGR01358">
    <property type="entry name" value="DAHP_synth_II"/>
    <property type="match status" value="1"/>
</dbReference>
<keyword evidence="6" id="KW-0028">Amino-acid biosynthesis</keyword>
<keyword evidence="5" id="KW-0464">Manganese</keyword>
<dbReference type="GO" id="GO:0003849">
    <property type="term" value="F:3-deoxy-7-phosphoheptulonate synthase activity"/>
    <property type="evidence" value="ECO:0007669"/>
    <property type="project" value="UniProtKB-EC"/>
</dbReference>
<feature type="binding site" evidence="5">
    <location>
        <begin position="275"/>
        <end position="276"/>
    </location>
    <ligand>
        <name>phosphoenolpyruvate</name>
        <dbReference type="ChEBI" id="CHEBI:58702"/>
    </ligand>
</feature>
<comment type="pathway">
    <text evidence="1 6">Metabolic intermediate biosynthesis; chorismate biosynthesis; chorismate from D-erythrose 4-phosphate and phosphoenolpyruvate: step 1/7.</text>
</comment>
<dbReference type="AlphaFoldDB" id="A0A813C2P8"/>
<dbReference type="GO" id="GO:0009423">
    <property type="term" value="P:chorismate biosynthetic process"/>
    <property type="evidence" value="ECO:0007669"/>
    <property type="project" value="UniProtKB-UniPathway"/>
</dbReference>
<evidence type="ECO:0000256" key="2">
    <source>
        <dbReference type="ARBA" id="ARBA00008911"/>
    </source>
</evidence>
<comment type="catalytic activity">
    <reaction evidence="4 6">
        <text>D-erythrose 4-phosphate + phosphoenolpyruvate + H2O = 7-phospho-2-dehydro-3-deoxy-D-arabino-heptonate + phosphate</text>
        <dbReference type="Rhea" id="RHEA:14717"/>
        <dbReference type="ChEBI" id="CHEBI:15377"/>
        <dbReference type="ChEBI" id="CHEBI:16897"/>
        <dbReference type="ChEBI" id="CHEBI:43474"/>
        <dbReference type="ChEBI" id="CHEBI:58394"/>
        <dbReference type="ChEBI" id="CHEBI:58702"/>
        <dbReference type="EC" id="2.5.1.54"/>
    </reaction>
</comment>
<dbReference type="EMBL" id="CAJNJA010085696">
    <property type="protein sequence ID" value="CAE7938168.1"/>
    <property type="molecule type" value="Genomic_DNA"/>
</dbReference>
<feature type="binding site" evidence="5">
    <location>
        <position position="433"/>
    </location>
    <ligand>
        <name>Mn(2+)</name>
        <dbReference type="ChEBI" id="CHEBI:29035"/>
    </ligand>
</feature>
<accession>A0A813C2P8</accession>
<dbReference type="Gene3D" id="3.20.20.70">
    <property type="entry name" value="Aldolase class I"/>
    <property type="match status" value="1"/>
</dbReference>
<evidence type="ECO:0000256" key="6">
    <source>
        <dbReference type="RuleBase" id="RU363071"/>
    </source>
</evidence>
<dbReference type="PANTHER" id="PTHR21337:SF0">
    <property type="entry name" value="PHOSPHO-2-DEHYDRO-3-DEOXYHEPTONATE ALDOLASE"/>
    <property type="match status" value="1"/>
</dbReference>